<protein>
    <submittedName>
        <fullName evidence="1">Uncharacterized protein</fullName>
    </submittedName>
</protein>
<dbReference type="AlphaFoldDB" id="A0AAV4WAG3"/>
<evidence type="ECO:0000313" key="1">
    <source>
        <dbReference type="EMBL" id="GIY78814.1"/>
    </source>
</evidence>
<gene>
    <name evidence="1" type="ORF">CDAR_391421</name>
</gene>
<dbReference type="EMBL" id="BPLQ01014278">
    <property type="protein sequence ID" value="GIY78814.1"/>
    <property type="molecule type" value="Genomic_DNA"/>
</dbReference>
<evidence type="ECO:0000313" key="2">
    <source>
        <dbReference type="Proteomes" id="UP001054837"/>
    </source>
</evidence>
<accession>A0AAV4WAG3</accession>
<keyword evidence="2" id="KW-1185">Reference proteome</keyword>
<proteinExistence type="predicted"/>
<organism evidence="1 2">
    <name type="scientific">Caerostris darwini</name>
    <dbReference type="NCBI Taxonomy" id="1538125"/>
    <lineage>
        <taxon>Eukaryota</taxon>
        <taxon>Metazoa</taxon>
        <taxon>Ecdysozoa</taxon>
        <taxon>Arthropoda</taxon>
        <taxon>Chelicerata</taxon>
        <taxon>Arachnida</taxon>
        <taxon>Araneae</taxon>
        <taxon>Araneomorphae</taxon>
        <taxon>Entelegynae</taxon>
        <taxon>Araneoidea</taxon>
        <taxon>Araneidae</taxon>
        <taxon>Caerostris</taxon>
    </lineage>
</organism>
<dbReference type="Proteomes" id="UP001054837">
    <property type="component" value="Unassembled WGS sequence"/>
</dbReference>
<reference evidence="1 2" key="1">
    <citation type="submission" date="2021-06" db="EMBL/GenBank/DDBJ databases">
        <title>Caerostris darwini draft genome.</title>
        <authorList>
            <person name="Kono N."/>
            <person name="Arakawa K."/>
        </authorList>
    </citation>
    <scope>NUCLEOTIDE SEQUENCE [LARGE SCALE GENOMIC DNA]</scope>
</reference>
<sequence length="104" mass="12628">MNIRNHFQDFYICPVFYIYWKLFTTVPELQSAFEPAKNHKHKPIMAMKAITVIFMINEFYHTFQKHEFFSTMDKVLEMSRKKYIHRQRTAVKELEAISIALCYL</sequence>
<comment type="caution">
    <text evidence="1">The sequence shown here is derived from an EMBL/GenBank/DDBJ whole genome shotgun (WGS) entry which is preliminary data.</text>
</comment>
<name>A0AAV4WAG3_9ARAC</name>